<reference evidence="5" key="1">
    <citation type="journal article" date="2020" name="Biotechnol. Biofuels">
        <title>New insights from the biogas microbiome by comprehensive genome-resolved metagenomics of nearly 1600 species originating from multiple anaerobic digesters.</title>
        <authorList>
            <person name="Campanaro S."/>
            <person name="Treu L."/>
            <person name="Rodriguez-R L.M."/>
            <person name="Kovalovszki A."/>
            <person name="Ziels R.M."/>
            <person name="Maus I."/>
            <person name="Zhu X."/>
            <person name="Kougias P.G."/>
            <person name="Basile A."/>
            <person name="Luo G."/>
            <person name="Schluter A."/>
            <person name="Konstantinidis K.T."/>
            <person name="Angelidaki I."/>
        </authorList>
    </citation>
    <scope>NUCLEOTIDE SEQUENCE</scope>
    <source>
        <strain evidence="5">AS01afH2WH_6</strain>
    </source>
</reference>
<dbReference type="PANTHER" id="PTHR42756:SF1">
    <property type="entry name" value="TRANSCRIPTIONAL REPRESSOR OF EMRAB OPERON"/>
    <property type="match status" value="1"/>
</dbReference>
<dbReference type="InterPro" id="IPR036390">
    <property type="entry name" value="WH_DNA-bd_sf"/>
</dbReference>
<accession>A0A971CZY3</accession>
<dbReference type="Proteomes" id="UP000767327">
    <property type="component" value="Unassembled WGS sequence"/>
</dbReference>
<dbReference type="Pfam" id="PF01047">
    <property type="entry name" value="MarR"/>
    <property type="match status" value="1"/>
</dbReference>
<feature type="domain" description="HTH marR-type" evidence="4">
    <location>
        <begin position="5"/>
        <end position="134"/>
    </location>
</feature>
<evidence type="ECO:0000313" key="5">
    <source>
        <dbReference type="EMBL" id="NLT79946.1"/>
    </source>
</evidence>
<dbReference type="EMBL" id="JAAXZR010000023">
    <property type="protein sequence ID" value="NLT79946.1"/>
    <property type="molecule type" value="Genomic_DNA"/>
</dbReference>
<organism evidence="5 6">
    <name type="scientific">Bifidobacterium crudilactis</name>
    <dbReference type="NCBI Taxonomy" id="327277"/>
    <lineage>
        <taxon>Bacteria</taxon>
        <taxon>Bacillati</taxon>
        <taxon>Actinomycetota</taxon>
        <taxon>Actinomycetes</taxon>
        <taxon>Bifidobacteriales</taxon>
        <taxon>Bifidobacteriaceae</taxon>
        <taxon>Bifidobacterium</taxon>
    </lineage>
</organism>
<dbReference type="PANTHER" id="PTHR42756">
    <property type="entry name" value="TRANSCRIPTIONAL REGULATOR, MARR"/>
    <property type="match status" value="1"/>
</dbReference>
<evidence type="ECO:0000259" key="4">
    <source>
        <dbReference type="PROSITE" id="PS50995"/>
    </source>
</evidence>
<keyword evidence="3" id="KW-0804">Transcription</keyword>
<dbReference type="InterPro" id="IPR000835">
    <property type="entry name" value="HTH_MarR-typ"/>
</dbReference>
<keyword evidence="2" id="KW-0238">DNA-binding</keyword>
<dbReference type="OrthoDB" id="3237509at2"/>
<comment type="caution">
    <text evidence="5">The sequence shown here is derived from an EMBL/GenBank/DDBJ whole genome shotgun (WGS) entry which is preliminary data.</text>
</comment>
<name>A0A971CZY3_9BIFI</name>
<keyword evidence="1" id="KW-0805">Transcription regulation</keyword>
<evidence type="ECO:0000256" key="3">
    <source>
        <dbReference type="ARBA" id="ARBA00023163"/>
    </source>
</evidence>
<sequence length="167" mass="18900">MTFADEGYQQLIHLAAEKHSEMMNRMSRDMKGEPFVLAQLGHNGTMTPSELASGLGSSSARISAVLSSLEKKGLITRDIDHEDRRNILVTLTEAGREVGKQRHEEMHSALCWVFEQMGERKTKQFIKLMTEFTTYTTLCQPGQPRPSEEEIAEVFHQQRMKAASTKT</sequence>
<dbReference type="SMART" id="SM00347">
    <property type="entry name" value="HTH_MARR"/>
    <property type="match status" value="1"/>
</dbReference>
<evidence type="ECO:0000256" key="1">
    <source>
        <dbReference type="ARBA" id="ARBA00023015"/>
    </source>
</evidence>
<dbReference type="SUPFAM" id="SSF46785">
    <property type="entry name" value="Winged helix' DNA-binding domain"/>
    <property type="match status" value="1"/>
</dbReference>
<gene>
    <name evidence="5" type="ORF">GXW98_06665</name>
</gene>
<reference evidence="5" key="2">
    <citation type="submission" date="2020-01" db="EMBL/GenBank/DDBJ databases">
        <authorList>
            <person name="Campanaro S."/>
        </authorList>
    </citation>
    <scope>NUCLEOTIDE SEQUENCE</scope>
    <source>
        <strain evidence="5">AS01afH2WH_6</strain>
    </source>
</reference>
<evidence type="ECO:0000313" key="6">
    <source>
        <dbReference type="Proteomes" id="UP000767327"/>
    </source>
</evidence>
<dbReference type="GO" id="GO:0003677">
    <property type="term" value="F:DNA binding"/>
    <property type="evidence" value="ECO:0007669"/>
    <property type="project" value="UniProtKB-KW"/>
</dbReference>
<dbReference type="InterPro" id="IPR011991">
    <property type="entry name" value="ArsR-like_HTH"/>
</dbReference>
<proteinExistence type="predicted"/>
<dbReference type="AlphaFoldDB" id="A0A971CZY3"/>
<dbReference type="GO" id="GO:0003700">
    <property type="term" value="F:DNA-binding transcription factor activity"/>
    <property type="evidence" value="ECO:0007669"/>
    <property type="project" value="InterPro"/>
</dbReference>
<dbReference type="PRINTS" id="PR00598">
    <property type="entry name" value="HTHMARR"/>
</dbReference>
<protein>
    <submittedName>
        <fullName evidence="5">MarR family transcriptional regulator</fullName>
    </submittedName>
</protein>
<dbReference type="CDD" id="cd00090">
    <property type="entry name" value="HTH_ARSR"/>
    <property type="match status" value="1"/>
</dbReference>
<evidence type="ECO:0000256" key="2">
    <source>
        <dbReference type="ARBA" id="ARBA00023125"/>
    </source>
</evidence>
<dbReference type="Gene3D" id="1.10.10.10">
    <property type="entry name" value="Winged helix-like DNA-binding domain superfamily/Winged helix DNA-binding domain"/>
    <property type="match status" value="1"/>
</dbReference>
<dbReference type="InterPro" id="IPR036388">
    <property type="entry name" value="WH-like_DNA-bd_sf"/>
</dbReference>
<dbReference type="PROSITE" id="PS50995">
    <property type="entry name" value="HTH_MARR_2"/>
    <property type="match status" value="1"/>
</dbReference>